<dbReference type="AlphaFoldDB" id="A0A382IXE7"/>
<proteinExistence type="predicted"/>
<accession>A0A382IXE7</accession>
<feature type="non-terminal residue" evidence="1">
    <location>
        <position position="1"/>
    </location>
</feature>
<evidence type="ECO:0000313" key="1">
    <source>
        <dbReference type="EMBL" id="SVC03807.1"/>
    </source>
</evidence>
<dbReference type="EMBL" id="UINC01069998">
    <property type="protein sequence ID" value="SVC03807.1"/>
    <property type="molecule type" value="Genomic_DNA"/>
</dbReference>
<protein>
    <submittedName>
        <fullName evidence="1">Uncharacterized protein</fullName>
    </submittedName>
</protein>
<reference evidence="1" key="1">
    <citation type="submission" date="2018-05" db="EMBL/GenBank/DDBJ databases">
        <authorList>
            <person name="Lanie J.A."/>
            <person name="Ng W.-L."/>
            <person name="Kazmierczak K.M."/>
            <person name="Andrzejewski T.M."/>
            <person name="Davidsen T.M."/>
            <person name="Wayne K.J."/>
            <person name="Tettelin H."/>
            <person name="Glass J.I."/>
            <person name="Rusch D."/>
            <person name="Podicherti R."/>
            <person name="Tsui H.-C.T."/>
            <person name="Winkler M.E."/>
        </authorList>
    </citation>
    <scope>NUCLEOTIDE SEQUENCE</scope>
</reference>
<gene>
    <name evidence="1" type="ORF">METZ01_LOCUS256661</name>
</gene>
<name>A0A382IXE7_9ZZZZ</name>
<sequence>REHFIISQGYELYSFGTSAGLMTAYYELAHRQDEGEDNGPDTTQINLAIDIGHWIFSSGMPEEFGYNATINVDDVRLLMGKSYYAKGDLSNNSDEESGALFWIFDLNRTLLEMGINPTGCTPDCLDPSYCLPDYSLYLGNSFNPNMWNLCGSGKQDYDSLDELILMILMVLEGKVFEVSPA</sequence>
<organism evidence="1">
    <name type="scientific">marine metagenome</name>
    <dbReference type="NCBI Taxonomy" id="408172"/>
    <lineage>
        <taxon>unclassified sequences</taxon>
        <taxon>metagenomes</taxon>
        <taxon>ecological metagenomes</taxon>
    </lineage>
</organism>